<evidence type="ECO:0000313" key="2">
    <source>
        <dbReference type="EMBL" id="MCI2242193.1"/>
    </source>
</evidence>
<dbReference type="EMBL" id="JAJMLW010000002">
    <property type="protein sequence ID" value="MCI2242193.1"/>
    <property type="molecule type" value="Genomic_DNA"/>
</dbReference>
<protein>
    <recommendedName>
        <fullName evidence="4">DMSO reductase</fullName>
    </recommendedName>
</protein>
<evidence type="ECO:0008006" key="4">
    <source>
        <dbReference type="Google" id="ProtNLM"/>
    </source>
</evidence>
<gene>
    <name evidence="2" type="ORF">LPT13_07495</name>
</gene>
<evidence type="ECO:0000256" key="1">
    <source>
        <dbReference type="SAM" id="Phobius"/>
    </source>
</evidence>
<evidence type="ECO:0000313" key="3">
    <source>
        <dbReference type="Proteomes" id="UP001430755"/>
    </source>
</evidence>
<feature type="transmembrane region" description="Helical" evidence="1">
    <location>
        <begin position="37"/>
        <end position="57"/>
    </location>
</feature>
<keyword evidence="1" id="KW-0472">Membrane</keyword>
<feature type="transmembrane region" description="Helical" evidence="1">
    <location>
        <begin position="77"/>
        <end position="98"/>
    </location>
</feature>
<feature type="transmembrane region" description="Helical" evidence="1">
    <location>
        <begin position="225"/>
        <end position="245"/>
    </location>
</feature>
<feature type="transmembrane region" description="Helical" evidence="1">
    <location>
        <begin position="198"/>
        <end position="218"/>
    </location>
</feature>
<proteinExistence type="predicted"/>
<feature type="transmembrane region" description="Helical" evidence="1">
    <location>
        <begin position="6"/>
        <end position="25"/>
    </location>
</feature>
<feature type="transmembrane region" description="Helical" evidence="1">
    <location>
        <begin position="170"/>
        <end position="192"/>
    </location>
</feature>
<organism evidence="2 3">
    <name type="scientific">Adlercreutzia faecimuris</name>
    <dbReference type="NCBI Taxonomy" id="2897341"/>
    <lineage>
        <taxon>Bacteria</taxon>
        <taxon>Bacillati</taxon>
        <taxon>Actinomycetota</taxon>
        <taxon>Coriobacteriia</taxon>
        <taxon>Eggerthellales</taxon>
        <taxon>Eggerthellaceae</taxon>
        <taxon>Adlercreutzia</taxon>
    </lineage>
</organism>
<dbReference type="Gene3D" id="1.20.1630.10">
    <property type="entry name" value="Formate dehydrogenase/DMSO reductase domain"/>
    <property type="match status" value="1"/>
</dbReference>
<sequence length="251" mass="26177">MISEFPLFIFTTLGGLSAGLVMAMAAFPPAEKPARPWLAPLTALVLLGIGMLGVLFHLKRPALFLLALRNPTAGIAQEAYCGIVLGVLLLVLLIVCWRKGEAPKALVWVTAAVSLVMTFIMGFAYLANVGTAAWANWTTIPLFVVGDIAMGLALWAILSKDVLAKRPFTLANIVVLAVLAVVMLLTGLHFGSVGNDAMLIYAGLVVAGLGGIAVSVAAQKAPASWQAGALIACVLVGVCLSRYGFYAASII</sequence>
<dbReference type="RefSeq" id="WP_242165159.1">
    <property type="nucleotide sequence ID" value="NZ_JAJMLW010000002.1"/>
</dbReference>
<accession>A0ABS9WH50</accession>
<feature type="transmembrane region" description="Helical" evidence="1">
    <location>
        <begin position="105"/>
        <end position="127"/>
    </location>
</feature>
<reference evidence="2" key="1">
    <citation type="submission" date="2021-11" db="EMBL/GenBank/DDBJ databases">
        <title>A Novel Adlercreutzia Species, isolated from a Allomyrina dichotoma larva feces.</title>
        <authorList>
            <person name="Suh M.K."/>
        </authorList>
    </citation>
    <scope>NUCLEOTIDE SEQUENCE</scope>
    <source>
        <strain evidence="2">JBNU-10</strain>
    </source>
</reference>
<feature type="transmembrane region" description="Helical" evidence="1">
    <location>
        <begin position="139"/>
        <end position="158"/>
    </location>
</feature>
<keyword evidence="1" id="KW-1133">Transmembrane helix</keyword>
<keyword evidence="3" id="KW-1185">Reference proteome</keyword>
<dbReference type="Proteomes" id="UP001430755">
    <property type="component" value="Unassembled WGS sequence"/>
</dbReference>
<comment type="caution">
    <text evidence="2">The sequence shown here is derived from an EMBL/GenBank/DDBJ whole genome shotgun (WGS) entry which is preliminary data.</text>
</comment>
<keyword evidence="1" id="KW-0812">Transmembrane</keyword>
<name>A0ABS9WH50_9ACTN</name>